<dbReference type="EMBL" id="KJ788287">
    <property type="protein sequence ID" value="AIJ28079.1"/>
    <property type="molecule type" value="Genomic_DNA"/>
</dbReference>
<feature type="compositionally biased region" description="Basic and acidic residues" evidence="6">
    <location>
        <begin position="666"/>
        <end position="689"/>
    </location>
</feature>
<dbReference type="GO" id="GO:0009706">
    <property type="term" value="C:chloroplast inner membrane"/>
    <property type="evidence" value="ECO:0007669"/>
    <property type="project" value="UniProtKB-SubCell"/>
</dbReference>
<accession>A0A0A0QDV2</accession>
<evidence type="ECO:0000256" key="4">
    <source>
        <dbReference type="RuleBase" id="RU364085"/>
    </source>
</evidence>
<feature type="coiled-coil region" evidence="5">
    <location>
        <begin position="300"/>
        <end position="334"/>
    </location>
</feature>
<comment type="function">
    <text evidence="1 4">Involved in protein precursor import into chloroplasts. May be part of an intermediate translocation complex acting as a protein-conducting channel at the inner envelope.</text>
</comment>
<geneLocation type="chloroplast" evidence="7"/>
<comment type="similarity">
    <text evidence="4">Belongs to the TIC214 family.</text>
</comment>
<keyword evidence="4" id="KW-0472">Membrane</keyword>
<evidence type="ECO:0000256" key="1">
    <source>
        <dbReference type="ARBA" id="ARBA00002515"/>
    </source>
</evidence>
<dbReference type="GO" id="GO:0015031">
    <property type="term" value="P:protein transport"/>
    <property type="evidence" value="ECO:0007669"/>
    <property type="project" value="UniProtKB-KW"/>
</dbReference>
<feature type="coiled-coil region" evidence="5">
    <location>
        <begin position="781"/>
        <end position="808"/>
    </location>
</feature>
<feature type="transmembrane region" description="Helical" evidence="4">
    <location>
        <begin position="179"/>
        <end position="201"/>
    </location>
</feature>
<feature type="transmembrane region" description="Helical" evidence="4">
    <location>
        <begin position="142"/>
        <end position="167"/>
    </location>
</feature>
<name>A0A0A0QDV2_TRILP</name>
<keyword evidence="4" id="KW-1133">Transmembrane helix</keyword>
<sequence>MNQSFVVSSLVVLWLKIVNSAVVIGLYYGFLSTFSIGPSYLFLIRARVMEEGPETEISATTGFITGQLMMFISIYYAPLHLALSRPHTITVLTLPYLFFNFVHKNDTYYYSDPDYYRLNSEYKKNQNSIRNFRIYKVFFNNLFFQFLNPLLFPSSILLRLLNIYLFRSNNKLVFLTSSFVGWLIGHIFLMKCIGLILVVWLQQKNSIKSKLTTMRFDKYMLLLLQDYAGQIFVVFSFVIFAHSLGRIPLPYSYSTEEVVEKEADEINESDVEIDWETEETKQEQTRSIKENIASYLFPKKDKTLDNIEDENNLLEDENNLLEDENNLLEDENNLFVTTLFDYRKWNMPLRYIKNDHLERAVKDENSQFFFHICQSDGKERISFTYPPHLSTFLKIMEEKMDLFTRDKISYNDNELSNYWSSTIKEKRKKLSNEFLKRAKVLDKKNKKYKKFLPVDIFENRIRLSKDKGEKEYLIKIYDPFLSGRFRGQLQKSSSPLTTNYILINKIHGLLLSSNSNDPELEHKMDQFDRKLLLTEIGFFVNLISQFSEKSVSSLNFDGLYLFPEHEQVKIFSEEKKRKKKFLFDAIRTDENNQTIFNRNKCSGIDEEISKEVPRWSYTLVDEVEQLMDTVVKDAEIRSPVVERHVYLGETDSLDFGWGAKNKDIDNTKNKDIDNTKNKDIDNTKNRDIDNTNDNEDTAKPEKPKEYALVYYSREPDYCRELIRGSMRNQRRKTVTWKLLQGNVHSPTFMELKDASTELVGDLFDDISQSLKEYFGKPGTDNSEILDLRQRIQANEEEAEDKYDAEMRLREIEESWESILYGLIIRSFVLLTQSILRRYIVLPSLIITKNIIRILLFQNPEWSEDFRDLKKEVHIKCTYQGVPVSQNELPKNWFNDGIQIRILSPFVLKPWHNSKVRSTEKRKDPLKKKKRSTEDRNFWFLTAYGTLTESYLDYHVPIPFLGPFFKKIKKQLKKYLKNHFFLVLKVFNERKKWFRTMLNEIENWNIESLLFGFKKIDKLSESKKISTISKNNPIIEESPVIIQSINWTNSSFTEKRIKDLNVKTKTIIKQIEKMTEEKKDGIITSEINLNSNKTTYDAKRLELQKKILQLKRRSVRLIRKSYSFFKIFMERVYIDILLCIISIPRIHGQHFVDFLLDFLESTNKIVNVNKSISKKKQNEERIDKTNQSIIPFMSIIDKSWNITNMNSKNSCDVSSLSQAYVLFKLSQIQVRNGYKYKLRSIFESHGRSFFLKNEIKDYFLRIQGINSKLRHKNRPDSLMKQWTNWLKVHYQYDLPQSTWSRLLPQNWRNRINEHRVAQNKDLGEYDSYEKTQLILYKKEQEQIELLERKKKIKKQYRYDLFSYQHINYADKKKSYIYGYRSPFQANKNQAISYNYNTCKKELLDIIVGSSIQNYIADYSEKNLNRKYFNWMGMNVKRKKNSIPNPQLLNSRFWFFSKLRILFDAYRKDPFVISPVYSLFSGNDGITDQKIELVNARTVPKEEVKMPKEEVKMSKEEVKMPKEEVKKSKEEVKMPKKELKIKFKSSKYYRAATKDYNRNDDINDINKQYRINVKRERDFLLERYVGVYLNCDNSVQETILNNINILLLLLKLKKLKNFVITSIKKGDLDMDYITYLTSKDFSYTECRDTEELRPNLVFFIEPIRISRKNYEEFFIYKTITVLLKKKGEFWPEKSRVDQQITENKDKNHSDLLVPENLLSTRRRRELRIIICLDPKNRNTAHRNTRNDDENKINNSCQVLAKNKDLDSETKKLMNLKFFLWPNYRLEDLACINRYWFDTHNGSRFSILRLHMYPRLKI</sequence>
<comment type="subcellular location">
    <subcellularLocation>
        <location evidence="2">Plastid</location>
        <location evidence="2">Chloroplast inner membrane</location>
        <topology evidence="2">Multi-pass membrane protein</topology>
    </subcellularLocation>
</comment>
<keyword evidence="3 4" id="KW-1001">Plastid inner membrane</keyword>
<keyword evidence="5" id="KW-0175">Coiled coil</keyword>
<reference evidence="7" key="1">
    <citation type="journal article" date="2014" name="BMC Evol. Biol.">
        <title>Evolutionary origin of highly repetitive plastid genomes within the clover genus ( Trifolium ).</title>
        <authorList>
            <person name="Sveinsson S."/>
            <person name="Cronk Q."/>
        </authorList>
    </citation>
    <scope>NUCLEOTIDE SEQUENCE</scope>
</reference>
<keyword evidence="4 7" id="KW-0934">Plastid</keyword>
<feature type="region of interest" description="Disordered" evidence="6">
    <location>
        <begin position="666"/>
        <end position="702"/>
    </location>
</feature>
<feature type="transmembrane region" description="Helical" evidence="4">
    <location>
        <begin position="221"/>
        <end position="244"/>
    </location>
</feature>
<proteinExistence type="inferred from homology"/>
<evidence type="ECO:0000256" key="6">
    <source>
        <dbReference type="SAM" id="MobiDB-lite"/>
    </source>
</evidence>
<keyword evidence="4" id="KW-0812">Transmembrane</keyword>
<protein>
    <recommendedName>
        <fullName evidence="4">Protein TIC 214</fullName>
    </recommendedName>
    <alternativeName>
        <fullName evidence="4">Translocon at the inner envelope membrane of chloroplasts 214</fullName>
    </alternativeName>
</protein>
<dbReference type="PANTHER" id="PTHR33163:SF40">
    <property type="entry name" value="PROTEIN TIC 214"/>
    <property type="match status" value="1"/>
</dbReference>
<evidence type="ECO:0000256" key="5">
    <source>
        <dbReference type="SAM" id="Coils"/>
    </source>
</evidence>
<keyword evidence="4 7" id="KW-0150">Chloroplast</keyword>
<evidence type="ECO:0000256" key="3">
    <source>
        <dbReference type="ARBA" id="ARBA00022780"/>
    </source>
</evidence>
<dbReference type="PANTHER" id="PTHR33163">
    <property type="entry name" value="PROTEIN TIC 214-RELATED"/>
    <property type="match status" value="1"/>
</dbReference>
<keyword evidence="4" id="KW-0813">Transport</keyword>
<evidence type="ECO:0000256" key="2">
    <source>
        <dbReference type="ARBA" id="ARBA00004478"/>
    </source>
</evidence>
<dbReference type="InterPro" id="IPR008896">
    <property type="entry name" value="TIC214"/>
</dbReference>
<keyword evidence="4" id="KW-0653">Protein transport</keyword>
<feature type="transmembrane region" description="Helical" evidence="4">
    <location>
        <begin position="57"/>
        <end position="77"/>
    </location>
</feature>
<evidence type="ECO:0000313" key="7">
    <source>
        <dbReference type="EMBL" id="AIJ28079.1"/>
    </source>
</evidence>
<dbReference type="Pfam" id="PF05758">
    <property type="entry name" value="Ycf1"/>
    <property type="match status" value="2"/>
</dbReference>
<comment type="subunit">
    <text evidence="4">Part of the Tic complex.</text>
</comment>
<organism evidence="7">
    <name type="scientific">Trifolium lupinaster</name>
    <name type="common">Lupine clover</name>
    <dbReference type="NCBI Taxonomy" id="74519"/>
    <lineage>
        <taxon>Eukaryota</taxon>
        <taxon>Viridiplantae</taxon>
        <taxon>Streptophyta</taxon>
        <taxon>Embryophyta</taxon>
        <taxon>Tracheophyta</taxon>
        <taxon>Spermatophyta</taxon>
        <taxon>Magnoliopsida</taxon>
        <taxon>eudicotyledons</taxon>
        <taxon>Gunneridae</taxon>
        <taxon>Pentapetalae</taxon>
        <taxon>rosids</taxon>
        <taxon>fabids</taxon>
        <taxon>Fabales</taxon>
        <taxon>Fabaceae</taxon>
        <taxon>Papilionoideae</taxon>
        <taxon>50 kb inversion clade</taxon>
        <taxon>NPAAA clade</taxon>
        <taxon>Hologalegina</taxon>
        <taxon>IRL clade</taxon>
        <taxon>Trifolieae</taxon>
        <taxon>Trifolium</taxon>
    </lineage>
</organism>
<gene>
    <name evidence="7" type="primary">ycf1</name>
    <name evidence="4" type="synonym">TIC214</name>
</gene>